<dbReference type="InterPro" id="IPR036890">
    <property type="entry name" value="HATPase_C_sf"/>
</dbReference>
<dbReference type="PROSITE" id="PS50109">
    <property type="entry name" value="HIS_KIN"/>
    <property type="match status" value="1"/>
</dbReference>
<dbReference type="InterPro" id="IPR003594">
    <property type="entry name" value="HATPase_dom"/>
</dbReference>
<dbReference type="AlphaFoldDB" id="A0A165XI44"/>
<evidence type="ECO:0000256" key="6">
    <source>
        <dbReference type="ARBA" id="ARBA00022840"/>
    </source>
</evidence>
<dbReference type="STRING" id="33936.AZI98_10630"/>
<keyword evidence="3" id="KW-0808">Transferase</keyword>
<evidence type="ECO:0000256" key="2">
    <source>
        <dbReference type="ARBA" id="ARBA00012438"/>
    </source>
</evidence>
<dbReference type="InterPro" id="IPR005467">
    <property type="entry name" value="His_kinase_dom"/>
</dbReference>
<evidence type="ECO:0000313" key="9">
    <source>
        <dbReference type="EMBL" id="ASS89630.1"/>
    </source>
</evidence>
<dbReference type="GO" id="GO:0005524">
    <property type="term" value="F:ATP binding"/>
    <property type="evidence" value="ECO:0007669"/>
    <property type="project" value="UniProtKB-KW"/>
</dbReference>
<dbReference type="GO" id="GO:0000160">
    <property type="term" value="P:phosphorelay signal transduction system"/>
    <property type="evidence" value="ECO:0007669"/>
    <property type="project" value="UniProtKB-KW"/>
</dbReference>
<proteinExistence type="predicted"/>
<dbReference type="KEGG" id="apak:AP3564_04585"/>
<evidence type="ECO:0000313" key="12">
    <source>
        <dbReference type="Proteomes" id="UP000214606"/>
    </source>
</evidence>
<dbReference type="GO" id="GO:0004673">
    <property type="term" value="F:protein histidine kinase activity"/>
    <property type="evidence" value="ECO:0007669"/>
    <property type="project" value="UniProtKB-EC"/>
</dbReference>
<reference evidence="9 12" key="2">
    <citation type="submission" date="2016-10" db="EMBL/GenBank/DDBJ databases">
        <title>The whole genome sequencing and assembly of Aeribacillus pallidus KCTC3564 strain.</title>
        <authorList>
            <person name="Lee Y.-J."/>
            <person name="Park M.-K."/>
            <person name="Yi H."/>
            <person name="Bahn Y.-S."/>
            <person name="Kim J.F."/>
            <person name="Lee D.-W."/>
        </authorList>
    </citation>
    <scope>NUCLEOTIDE SEQUENCE [LARGE SCALE GENOMIC DNA]</scope>
    <source>
        <strain evidence="9 12">KCTC3564</strain>
    </source>
</reference>
<dbReference type="PRINTS" id="PR00344">
    <property type="entry name" value="BCTRLSENSOR"/>
</dbReference>
<evidence type="ECO:0000256" key="1">
    <source>
        <dbReference type="ARBA" id="ARBA00000085"/>
    </source>
</evidence>
<dbReference type="PANTHER" id="PTHR43711">
    <property type="entry name" value="TWO-COMPONENT HISTIDINE KINASE"/>
    <property type="match status" value="1"/>
</dbReference>
<keyword evidence="6" id="KW-0067">ATP-binding</keyword>
<protein>
    <recommendedName>
        <fullName evidence="2">histidine kinase</fullName>
        <ecNumber evidence="2">2.7.13.3</ecNumber>
    </recommendedName>
</protein>
<evidence type="ECO:0000313" key="11">
    <source>
        <dbReference type="Proteomes" id="UP000076476"/>
    </source>
</evidence>
<dbReference type="SUPFAM" id="SSF55874">
    <property type="entry name" value="ATPase domain of HSP90 chaperone/DNA topoisomerase II/histidine kinase"/>
    <property type="match status" value="1"/>
</dbReference>
<name>A0A165XI44_9BACI</name>
<evidence type="ECO:0000256" key="5">
    <source>
        <dbReference type="ARBA" id="ARBA00022777"/>
    </source>
</evidence>
<keyword evidence="11" id="KW-1185">Reference proteome</keyword>
<dbReference type="EMBL" id="CP017703">
    <property type="protein sequence ID" value="ASS89630.1"/>
    <property type="molecule type" value="Genomic_DNA"/>
</dbReference>
<keyword evidence="5" id="KW-0418">Kinase</keyword>
<keyword evidence="7" id="KW-0902">Two-component regulatory system</keyword>
<gene>
    <name evidence="9" type="ORF">AP3564_04585</name>
    <name evidence="10" type="ORF">AZI98_10630</name>
</gene>
<dbReference type="InterPro" id="IPR004358">
    <property type="entry name" value="Sig_transdc_His_kin-like_C"/>
</dbReference>
<dbReference type="EMBL" id="LWBR01000028">
    <property type="protein sequence ID" value="KZN96054.1"/>
    <property type="molecule type" value="Genomic_DNA"/>
</dbReference>
<comment type="catalytic activity">
    <reaction evidence="1">
        <text>ATP + protein L-histidine = ADP + protein N-phospho-L-histidine.</text>
        <dbReference type="EC" id="2.7.13.3"/>
    </reaction>
</comment>
<dbReference type="PANTHER" id="PTHR43711:SF1">
    <property type="entry name" value="HISTIDINE KINASE 1"/>
    <property type="match status" value="1"/>
</dbReference>
<dbReference type="Proteomes" id="UP000076476">
    <property type="component" value="Unassembled WGS sequence"/>
</dbReference>
<dbReference type="InterPro" id="IPR050736">
    <property type="entry name" value="Sensor_HK_Regulatory"/>
</dbReference>
<dbReference type="Proteomes" id="UP000214606">
    <property type="component" value="Chromosome"/>
</dbReference>
<dbReference type="Pfam" id="PF02518">
    <property type="entry name" value="HATPase_c"/>
    <property type="match status" value="1"/>
</dbReference>
<reference evidence="10 11" key="1">
    <citation type="submission" date="2016-04" db="EMBL/GenBank/DDBJ databases">
        <title>Draft genome sequence of Aeribacillus pallidus 8m3 from petroleum reservoir.</title>
        <authorList>
            <person name="Poltaraus A.B."/>
            <person name="Nazina T.N."/>
            <person name="Tourova T.P."/>
            <person name="Malakho S.M."/>
            <person name="Korshunova A.V."/>
            <person name="Sokolova D.S."/>
        </authorList>
    </citation>
    <scope>NUCLEOTIDE SEQUENCE [LARGE SCALE GENOMIC DNA]</scope>
    <source>
        <strain evidence="10 11">8m3</strain>
    </source>
</reference>
<sequence>MRIFECFYKADPSRNRSNGGSGLGLSIVKKIIEMHKGDIQVESSPKEGTEIKVILPINNPDT</sequence>
<accession>A0A165XI44</accession>
<evidence type="ECO:0000256" key="4">
    <source>
        <dbReference type="ARBA" id="ARBA00022741"/>
    </source>
</evidence>
<feature type="domain" description="Histidine kinase" evidence="8">
    <location>
        <begin position="1"/>
        <end position="59"/>
    </location>
</feature>
<keyword evidence="4" id="KW-0547">Nucleotide-binding</keyword>
<organism evidence="10 11">
    <name type="scientific">Aeribacillus pallidus</name>
    <dbReference type="NCBI Taxonomy" id="33936"/>
    <lineage>
        <taxon>Bacteria</taxon>
        <taxon>Bacillati</taxon>
        <taxon>Bacillota</taxon>
        <taxon>Bacilli</taxon>
        <taxon>Bacillales</taxon>
        <taxon>Bacillaceae</taxon>
        <taxon>Aeribacillus</taxon>
    </lineage>
</organism>
<evidence type="ECO:0000256" key="3">
    <source>
        <dbReference type="ARBA" id="ARBA00022679"/>
    </source>
</evidence>
<evidence type="ECO:0000256" key="7">
    <source>
        <dbReference type="ARBA" id="ARBA00023012"/>
    </source>
</evidence>
<evidence type="ECO:0000259" key="8">
    <source>
        <dbReference type="PROSITE" id="PS50109"/>
    </source>
</evidence>
<dbReference type="EC" id="2.7.13.3" evidence="2"/>
<dbReference type="Gene3D" id="3.30.565.10">
    <property type="entry name" value="Histidine kinase-like ATPase, C-terminal domain"/>
    <property type="match status" value="1"/>
</dbReference>
<evidence type="ECO:0000313" key="10">
    <source>
        <dbReference type="EMBL" id="KZN96054.1"/>
    </source>
</evidence>